<sequence>MELTGTTLRRLRKEYGDAFYLLDSVAFKNNYQELKAAFSSIYPKVNIAYSYKTNYTPKLCKIVADYAGYAEVVSEMELELALKIGVAPENIIWNGPIKSRAHLEKYIKMGVEVNIDSWYEMEEIIAIAAQVPDKKLRVGLRCNFDVGDKVLSRFGFDADSDEFIRAIEAIKQIDNLEFVSLQCHFAKRSLEYWPSRAKGMLAIIAKYELKPQRIDIGGGLYGKMEDSLKAQFAGKIPSYQDYANAVAPFFADYYREKDCKPELVIEPGSALVGDCMKFVGTVKTIKNIRGKNIATVLGSQKNISMAGVNPPLAIISMGENQTHYSNMDIVGFTCIEGDVLYRNYNGELAVGDAVVISNCGSYSLVMKPPFILPNFPVLDITSESPEVVKRGETFDDIFHTFNF</sequence>
<organism evidence="5 6">
    <name type="scientific">Selenomonas caprae</name>
    <dbReference type="NCBI Taxonomy" id="2606905"/>
    <lineage>
        <taxon>Bacteria</taxon>
        <taxon>Bacillati</taxon>
        <taxon>Bacillota</taxon>
        <taxon>Negativicutes</taxon>
        <taxon>Selenomonadales</taxon>
        <taxon>Selenomonadaceae</taxon>
        <taxon>Selenomonas</taxon>
    </lineage>
</organism>
<dbReference type="InterPro" id="IPR009006">
    <property type="entry name" value="Ala_racemase/Decarboxylase_C"/>
</dbReference>
<dbReference type="InterPro" id="IPR022643">
    <property type="entry name" value="De-COase2_C"/>
</dbReference>
<comment type="caution">
    <text evidence="5">The sequence shown here is derived from an EMBL/GenBank/DDBJ whole genome shotgun (WGS) entry which is preliminary data.</text>
</comment>
<dbReference type="Gene3D" id="2.40.37.10">
    <property type="entry name" value="Lyase, Ornithine Decarboxylase, Chain A, domain 1"/>
    <property type="match status" value="1"/>
</dbReference>
<feature type="domain" description="Orn/DAP/Arg decarboxylase 2 N-terminal" evidence="4">
    <location>
        <begin position="36"/>
        <end position="272"/>
    </location>
</feature>
<protein>
    <submittedName>
        <fullName evidence="5">Pyridoxal-dependent decarboxylase</fullName>
    </submittedName>
</protein>
<comment type="cofactor">
    <cofactor evidence="1">
        <name>pyridoxal 5'-phosphate</name>
        <dbReference type="ChEBI" id="CHEBI:597326"/>
    </cofactor>
</comment>
<dbReference type="SUPFAM" id="SSF51419">
    <property type="entry name" value="PLP-binding barrel"/>
    <property type="match status" value="1"/>
</dbReference>
<evidence type="ECO:0000259" key="3">
    <source>
        <dbReference type="Pfam" id="PF00278"/>
    </source>
</evidence>
<dbReference type="Pfam" id="PF00278">
    <property type="entry name" value="Orn_DAP_Arg_deC"/>
    <property type="match status" value="1"/>
</dbReference>
<dbReference type="Proteomes" id="UP000322783">
    <property type="component" value="Unassembled WGS sequence"/>
</dbReference>
<dbReference type="GO" id="GO:0009089">
    <property type="term" value="P:lysine biosynthetic process via diaminopimelate"/>
    <property type="evidence" value="ECO:0007669"/>
    <property type="project" value="TreeGrafter"/>
</dbReference>
<keyword evidence="2" id="KW-0663">Pyridoxal phosphate</keyword>
<dbReference type="InterPro" id="IPR029066">
    <property type="entry name" value="PLP-binding_barrel"/>
</dbReference>
<dbReference type="GO" id="GO:0008836">
    <property type="term" value="F:diaminopimelate decarboxylase activity"/>
    <property type="evidence" value="ECO:0007669"/>
    <property type="project" value="TreeGrafter"/>
</dbReference>
<evidence type="ECO:0000313" key="6">
    <source>
        <dbReference type="Proteomes" id="UP000322783"/>
    </source>
</evidence>
<dbReference type="Pfam" id="PF02784">
    <property type="entry name" value="Orn_Arg_deC_N"/>
    <property type="match status" value="1"/>
</dbReference>
<keyword evidence="6" id="KW-1185">Reference proteome</keyword>
<proteinExistence type="predicted"/>
<dbReference type="AlphaFoldDB" id="A0A5D6WKL3"/>
<name>A0A5D6WKL3_9FIRM</name>
<dbReference type="PANTHER" id="PTHR43727:SF3">
    <property type="entry name" value="GROUP IV DECARBOXYLASE"/>
    <property type="match status" value="1"/>
</dbReference>
<dbReference type="PANTHER" id="PTHR43727">
    <property type="entry name" value="DIAMINOPIMELATE DECARBOXYLASE"/>
    <property type="match status" value="1"/>
</dbReference>
<dbReference type="InterPro" id="IPR022644">
    <property type="entry name" value="De-COase2_N"/>
</dbReference>
<evidence type="ECO:0000256" key="1">
    <source>
        <dbReference type="ARBA" id="ARBA00001933"/>
    </source>
</evidence>
<dbReference type="SUPFAM" id="SSF50621">
    <property type="entry name" value="Alanine racemase C-terminal domain-like"/>
    <property type="match status" value="1"/>
</dbReference>
<evidence type="ECO:0000259" key="4">
    <source>
        <dbReference type="Pfam" id="PF02784"/>
    </source>
</evidence>
<dbReference type="Gene3D" id="3.20.20.10">
    <property type="entry name" value="Alanine racemase"/>
    <property type="match status" value="1"/>
</dbReference>
<evidence type="ECO:0000313" key="5">
    <source>
        <dbReference type="EMBL" id="TYZ29121.1"/>
    </source>
</evidence>
<evidence type="ECO:0000256" key="2">
    <source>
        <dbReference type="ARBA" id="ARBA00022898"/>
    </source>
</evidence>
<reference evidence="5 6" key="1">
    <citation type="submission" date="2019-08" db="EMBL/GenBank/DDBJ databases">
        <title>Selenomonas sp. mPRGC5 and Selenomonas sp. mPRGC8 isolated from ruminal fluid of dairy goat (Capra hircus).</title>
        <authorList>
            <person name="Poothong S."/>
            <person name="Nuengjamnong C."/>
            <person name="Tanasupawat S."/>
        </authorList>
    </citation>
    <scope>NUCLEOTIDE SEQUENCE [LARGE SCALE GENOMIC DNA]</scope>
    <source>
        <strain evidence="6">mPRGC8</strain>
    </source>
</reference>
<dbReference type="CDD" id="cd06841">
    <property type="entry name" value="PLPDE_III_MccE_like"/>
    <property type="match status" value="1"/>
</dbReference>
<dbReference type="EMBL" id="VTOZ01000010">
    <property type="protein sequence ID" value="TYZ29121.1"/>
    <property type="molecule type" value="Genomic_DNA"/>
</dbReference>
<dbReference type="RefSeq" id="WP_149188937.1">
    <property type="nucleotide sequence ID" value="NZ_VTOZ01000010.1"/>
</dbReference>
<gene>
    <name evidence="5" type="ORF">FZ041_06140</name>
</gene>
<feature type="domain" description="Orn/DAP/Arg decarboxylase 2 C-terminal" evidence="3">
    <location>
        <begin position="274"/>
        <end position="360"/>
    </location>
</feature>
<accession>A0A5D6WKL3</accession>